<sequence length="445" mass="49890">MEVRLSGGREVIVETDTNGEKSVLKPAKVNLHDCLSCESCPNAESSKGVIKKHQVWEDLWINLQKSKEEGKVIIFSLSPQSRCSLSSYFNLSQETFYKKLKGVLEEWGVRHLIDVSIAREMALLESTKEFINRMKANPTGGPLPLLSGSCPGWISYAESMHGDYVLPYISTVKSPQQIMGTLVKKYYSQQWGLAGSHIFHVTVMPCIDKRLEAGRSQFFDEELKMKDVDFVLTSKDLLELLQKQNVNLDQKPEATMDTLLNNIENEKFYGVGGGPSDGYLEHIFKTSAKELFGETIDNIQYTIIGKTSDFKETSLIVNGNTVLKFAAVYGFRNIHTLVKQIKSNTCPYHYIELMACPSGCTNGGGQIDSDFSGKNTIEVLEQVNKLFQSQPVRPPGGSKVQEIYHSWLPDKTSEFLHTSYQKTNFEKPTTKSSCKCASSNTALIW</sequence>
<dbReference type="SUPFAM" id="SSF53920">
    <property type="entry name" value="Fe-only hydrogenase"/>
    <property type="match status" value="1"/>
</dbReference>
<dbReference type="Pfam" id="PF02906">
    <property type="entry name" value="Fe_hyd_lg_C"/>
    <property type="match status" value="1"/>
</dbReference>
<accession>A0A6B2L3C0</accession>
<name>A0A6B2L3C0_9EUKA</name>
<evidence type="ECO:0000313" key="3">
    <source>
        <dbReference type="EMBL" id="NDV31348.1"/>
    </source>
</evidence>
<evidence type="ECO:0000256" key="1">
    <source>
        <dbReference type="ARBA" id="ARBA00006596"/>
    </source>
</evidence>
<protein>
    <recommendedName>
        <fullName evidence="2">Iron hydrogenase large subunit C-terminal domain-containing protein</fullName>
    </recommendedName>
</protein>
<organism evidence="3">
    <name type="scientific">Arcella intermedia</name>
    <dbReference type="NCBI Taxonomy" id="1963864"/>
    <lineage>
        <taxon>Eukaryota</taxon>
        <taxon>Amoebozoa</taxon>
        <taxon>Tubulinea</taxon>
        <taxon>Elardia</taxon>
        <taxon>Arcellinida</taxon>
        <taxon>Sphaerothecina</taxon>
        <taxon>Arcellidae</taxon>
        <taxon>Arcella</taxon>
    </lineage>
</organism>
<dbReference type="InterPro" id="IPR050340">
    <property type="entry name" value="Cytosolic_Fe-S_CAF"/>
</dbReference>
<reference evidence="3" key="1">
    <citation type="journal article" date="2020" name="J. Eukaryot. Microbiol.">
        <title>De novo Sequencing, Assembly and Annotation of the Transcriptome for the Free-Living Testate Amoeba Arcella intermedia.</title>
        <authorList>
            <person name="Ribeiro G.M."/>
            <person name="Porfirio-Sousa A.L."/>
            <person name="Maurer-Alcala X.X."/>
            <person name="Katz L.A."/>
            <person name="Lahr D.J.G."/>
        </authorList>
    </citation>
    <scope>NUCLEOTIDE SEQUENCE</scope>
</reference>
<dbReference type="InterPro" id="IPR004108">
    <property type="entry name" value="Fe_hydrogenase_lsu_C"/>
</dbReference>
<comment type="similarity">
    <text evidence="1">Belongs to the NARF family.</text>
</comment>
<evidence type="ECO:0000259" key="2">
    <source>
        <dbReference type="Pfam" id="PF02906"/>
    </source>
</evidence>
<feature type="domain" description="Iron hydrogenase large subunit C-terminal" evidence="2">
    <location>
        <begin position="72"/>
        <end position="364"/>
    </location>
</feature>
<dbReference type="Gene3D" id="3.40.50.1780">
    <property type="match status" value="1"/>
</dbReference>
<dbReference type="InterPro" id="IPR009016">
    <property type="entry name" value="Fe_hydrogenase"/>
</dbReference>
<dbReference type="AlphaFoldDB" id="A0A6B2L3C0"/>
<dbReference type="EMBL" id="GIBP01002379">
    <property type="protein sequence ID" value="NDV31348.1"/>
    <property type="molecule type" value="Transcribed_RNA"/>
</dbReference>
<dbReference type="PANTHER" id="PTHR11615">
    <property type="entry name" value="NITRATE, FORMATE, IRON DEHYDROGENASE"/>
    <property type="match status" value="1"/>
</dbReference>
<proteinExistence type="inferred from homology"/>
<dbReference type="Gene3D" id="3.40.950.10">
    <property type="entry name" value="Fe-only Hydrogenase (Larger Subunit), Chain L, domain 3"/>
    <property type="match status" value="1"/>
</dbReference>